<dbReference type="EMBL" id="JABFUD020000017">
    <property type="protein sequence ID" value="KAI5067256.1"/>
    <property type="molecule type" value="Genomic_DNA"/>
</dbReference>
<keyword evidence="3" id="KW-1185">Reference proteome</keyword>
<dbReference type="PANTHER" id="PTHR48047">
    <property type="entry name" value="GLYCOSYLTRANSFERASE"/>
    <property type="match status" value="1"/>
</dbReference>
<evidence type="ECO:0000313" key="3">
    <source>
        <dbReference type="Proteomes" id="UP000886520"/>
    </source>
</evidence>
<evidence type="ECO:0000313" key="2">
    <source>
        <dbReference type="EMBL" id="KAI5067256.1"/>
    </source>
</evidence>
<comment type="similarity">
    <text evidence="1">Belongs to the UDP-glycosyltransferase family.</text>
</comment>
<sequence>MAREKQEQQHVVAMPLLTPGHLNPLMRLCKLLAKQQSDIIITTSDAADASPLAQEHHNPYPAITPTAAAAPHSLVRRIRLPLCGIDLSNGFKLSLLEAYDALVSIAPDLEQLILSLSRHGPRVTCLLSDFNITFPTQDVADKLDIPRIVLYLCCVSRLLFTHYLTLGELYPLKK</sequence>
<organism evidence="2 3">
    <name type="scientific">Adiantum capillus-veneris</name>
    <name type="common">Maidenhair fern</name>
    <dbReference type="NCBI Taxonomy" id="13818"/>
    <lineage>
        <taxon>Eukaryota</taxon>
        <taxon>Viridiplantae</taxon>
        <taxon>Streptophyta</taxon>
        <taxon>Embryophyta</taxon>
        <taxon>Tracheophyta</taxon>
        <taxon>Polypodiopsida</taxon>
        <taxon>Polypodiidae</taxon>
        <taxon>Polypodiales</taxon>
        <taxon>Pteridineae</taxon>
        <taxon>Pteridaceae</taxon>
        <taxon>Vittarioideae</taxon>
        <taxon>Adiantum</taxon>
    </lineage>
</organism>
<dbReference type="Proteomes" id="UP000886520">
    <property type="component" value="Chromosome 17"/>
</dbReference>
<accession>A0A9D4ZC44</accession>
<dbReference type="AlphaFoldDB" id="A0A9D4ZC44"/>
<protein>
    <submittedName>
        <fullName evidence="2">Uncharacterized protein</fullName>
    </submittedName>
</protein>
<evidence type="ECO:0000256" key="1">
    <source>
        <dbReference type="ARBA" id="ARBA00009995"/>
    </source>
</evidence>
<dbReference type="Gene3D" id="3.40.50.2000">
    <property type="entry name" value="Glycogen Phosphorylase B"/>
    <property type="match status" value="1"/>
</dbReference>
<dbReference type="GO" id="GO:0035251">
    <property type="term" value="F:UDP-glucosyltransferase activity"/>
    <property type="evidence" value="ECO:0007669"/>
    <property type="project" value="TreeGrafter"/>
</dbReference>
<name>A0A9D4ZC44_ADICA</name>
<dbReference type="SUPFAM" id="SSF53756">
    <property type="entry name" value="UDP-Glycosyltransferase/glycogen phosphorylase"/>
    <property type="match status" value="1"/>
</dbReference>
<gene>
    <name evidence="2" type="ORF">GOP47_0017784</name>
</gene>
<dbReference type="OrthoDB" id="5835829at2759"/>
<comment type="caution">
    <text evidence="2">The sequence shown here is derived from an EMBL/GenBank/DDBJ whole genome shotgun (WGS) entry which is preliminary data.</text>
</comment>
<proteinExistence type="inferred from homology"/>
<reference evidence="2" key="1">
    <citation type="submission" date="2021-01" db="EMBL/GenBank/DDBJ databases">
        <title>Adiantum capillus-veneris genome.</title>
        <authorList>
            <person name="Fang Y."/>
            <person name="Liao Q."/>
        </authorList>
    </citation>
    <scope>NUCLEOTIDE SEQUENCE</scope>
    <source>
        <strain evidence="2">H3</strain>
        <tissue evidence="2">Leaf</tissue>
    </source>
</reference>
<dbReference type="PANTHER" id="PTHR48047:SF107">
    <property type="entry name" value="UDP-GLYCOSYLTRANSFERASE 92A1-LIKE"/>
    <property type="match status" value="1"/>
</dbReference>